<dbReference type="Gene3D" id="1.10.10.1600">
    <property type="entry name" value="Bacterial DNA polymerase III alpha subunit, thumb domain"/>
    <property type="match status" value="1"/>
</dbReference>
<dbReference type="SUPFAM" id="SSF160975">
    <property type="entry name" value="AF1531-like"/>
    <property type="match status" value="1"/>
</dbReference>
<dbReference type="Pfam" id="PF17657">
    <property type="entry name" value="DNA_pol3_finger"/>
    <property type="match status" value="1"/>
</dbReference>
<dbReference type="InterPro" id="IPR003141">
    <property type="entry name" value="Pol/His_phosphatase_N"/>
</dbReference>
<evidence type="ECO:0000256" key="7">
    <source>
        <dbReference type="ARBA" id="ARBA00022932"/>
    </source>
</evidence>
<keyword evidence="10" id="KW-0378">Hydrolase</keyword>
<dbReference type="CDD" id="cd04485">
    <property type="entry name" value="DnaE_OBF"/>
    <property type="match status" value="1"/>
</dbReference>
<reference evidence="10 11" key="1">
    <citation type="submission" date="2019-07" db="EMBL/GenBank/DDBJ databases">
        <title>Complete Genome Sequence of Leptotrichia goodfellowii Strain JCM 16774.</title>
        <authorList>
            <person name="Watanabe S."/>
            <person name="Cui L."/>
        </authorList>
    </citation>
    <scope>NUCLEOTIDE SEQUENCE [LARGE SCALE GENOMIC DNA]</scope>
    <source>
        <strain evidence="10 11">JCM16774</strain>
    </source>
</reference>
<dbReference type="Gene3D" id="3.20.20.140">
    <property type="entry name" value="Metal-dependent hydrolases"/>
    <property type="match status" value="1"/>
</dbReference>
<dbReference type="RefSeq" id="WP_026738219.1">
    <property type="nucleotide sequence ID" value="NZ_AP019822.1"/>
</dbReference>
<dbReference type="GO" id="GO:0005737">
    <property type="term" value="C:cytoplasm"/>
    <property type="evidence" value="ECO:0007669"/>
    <property type="project" value="UniProtKB-SubCell"/>
</dbReference>
<evidence type="ECO:0000313" key="11">
    <source>
        <dbReference type="Proteomes" id="UP000321606"/>
    </source>
</evidence>
<organism evidence="10 11">
    <name type="scientific">Pseudoleptotrichia goodfellowii</name>
    <dbReference type="NCBI Taxonomy" id="157692"/>
    <lineage>
        <taxon>Bacteria</taxon>
        <taxon>Fusobacteriati</taxon>
        <taxon>Fusobacteriota</taxon>
        <taxon>Fusobacteriia</taxon>
        <taxon>Fusobacteriales</taxon>
        <taxon>Leptotrichiaceae</taxon>
        <taxon>Pseudoleptotrichia</taxon>
    </lineage>
</organism>
<dbReference type="InterPro" id="IPR016195">
    <property type="entry name" value="Pol/histidinol_Pase-like"/>
</dbReference>
<dbReference type="GO" id="GO:0003887">
    <property type="term" value="F:DNA-directed DNA polymerase activity"/>
    <property type="evidence" value="ECO:0007669"/>
    <property type="project" value="UniProtKB-KW"/>
</dbReference>
<comment type="subcellular location">
    <subcellularLocation>
        <location evidence="1">Cytoplasm</location>
    </subcellularLocation>
</comment>
<evidence type="ECO:0000256" key="2">
    <source>
        <dbReference type="ARBA" id="ARBA00012417"/>
    </source>
</evidence>
<dbReference type="GO" id="GO:0008408">
    <property type="term" value="F:3'-5' exonuclease activity"/>
    <property type="evidence" value="ECO:0007669"/>
    <property type="project" value="InterPro"/>
</dbReference>
<dbReference type="Proteomes" id="UP000321606">
    <property type="component" value="Chromosome"/>
</dbReference>
<dbReference type="Pfam" id="PF01336">
    <property type="entry name" value="tRNA_anti-codon"/>
    <property type="match status" value="1"/>
</dbReference>
<protein>
    <recommendedName>
        <fullName evidence="3">DNA polymerase III subunit alpha</fullName>
        <ecNumber evidence="2">2.7.7.7</ecNumber>
    </recommendedName>
</protein>
<dbReference type="SUPFAM" id="SSF89550">
    <property type="entry name" value="PHP domain-like"/>
    <property type="match status" value="1"/>
</dbReference>
<evidence type="ECO:0000256" key="5">
    <source>
        <dbReference type="ARBA" id="ARBA00022695"/>
    </source>
</evidence>
<keyword evidence="7" id="KW-0239">DNA-directed DNA polymerase</keyword>
<dbReference type="AlphaFoldDB" id="A0A510JCT8"/>
<evidence type="ECO:0000256" key="3">
    <source>
        <dbReference type="ARBA" id="ARBA00019114"/>
    </source>
</evidence>
<keyword evidence="6" id="KW-0235">DNA replication</keyword>
<dbReference type="InterPro" id="IPR004365">
    <property type="entry name" value="NA-bd_OB_tRNA"/>
</dbReference>
<evidence type="ECO:0000256" key="1">
    <source>
        <dbReference type="ARBA" id="ARBA00004496"/>
    </source>
</evidence>
<dbReference type="Pfam" id="PF07733">
    <property type="entry name" value="DNA_pol3_alpha"/>
    <property type="match status" value="1"/>
</dbReference>
<dbReference type="PANTHER" id="PTHR32294:SF0">
    <property type="entry name" value="DNA POLYMERASE III SUBUNIT ALPHA"/>
    <property type="match status" value="1"/>
</dbReference>
<dbReference type="InterPro" id="IPR004805">
    <property type="entry name" value="DnaE2/DnaE/PolC"/>
</dbReference>
<dbReference type="Pfam" id="PF02811">
    <property type="entry name" value="PHP"/>
    <property type="match status" value="1"/>
</dbReference>
<feature type="domain" description="Polymerase/histidinol phosphatase N-terminal" evidence="9">
    <location>
        <begin position="6"/>
        <end position="72"/>
    </location>
</feature>
<evidence type="ECO:0000313" key="10">
    <source>
        <dbReference type="EMBL" id="BBM37112.1"/>
    </source>
</evidence>
<proteinExistence type="predicted"/>
<name>A0A510JCT8_9FUSO</name>
<dbReference type="InterPro" id="IPR004013">
    <property type="entry name" value="PHP_dom"/>
</dbReference>
<dbReference type="OrthoDB" id="9803237at2"/>
<dbReference type="PANTHER" id="PTHR32294">
    <property type="entry name" value="DNA POLYMERASE III SUBUNIT ALPHA"/>
    <property type="match status" value="1"/>
</dbReference>
<dbReference type="InterPro" id="IPR029460">
    <property type="entry name" value="DNAPol_HHH"/>
</dbReference>
<dbReference type="InterPro" id="IPR040982">
    <property type="entry name" value="DNA_pol3_finger"/>
</dbReference>
<dbReference type="STRING" id="714315.GCA_000516535_02061"/>
<dbReference type="GO" id="GO:0006260">
    <property type="term" value="P:DNA replication"/>
    <property type="evidence" value="ECO:0007669"/>
    <property type="project" value="UniProtKB-KW"/>
</dbReference>
<dbReference type="NCBIfam" id="NF004226">
    <property type="entry name" value="PRK05673.1"/>
    <property type="match status" value="1"/>
</dbReference>
<comment type="catalytic activity">
    <reaction evidence="8">
        <text>DNA(n) + a 2'-deoxyribonucleoside 5'-triphosphate = DNA(n+1) + diphosphate</text>
        <dbReference type="Rhea" id="RHEA:22508"/>
        <dbReference type="Rhea" id="RHEA-COMP:17339"/>
        <dbReference type="Rhea" id="RHEA-COMP:17340"/>
        <dbReference type="ChEBI" id="CHEBI:33019"/>
        <dbReference type="ChEBI" id="CHEBI:61560"/>
        <dbReference type="ChEBI" id="CHEBI:173112"/>
        <dbReference type="EC" id="2.7.7.7"/>
    </reaction>
</comment>
<accession>A0A510JCT8</accession>
<evidence type="ECO:0000259" key="9">
    <source>
        <dbReference type="SMART" id="SM00481"/>
    </source>
</evidence>
<dbReference type="EC" id="2.7.7.7" evidence="2"/>
<evidence type="ECO:0000256" key="6">
    <source>
        <dbReference type="ARBA" id="ARBA00022705"/>
    </source>
</evidence>
<keyword evidence="4" id="KW-0808">Transferase</keyword>
<dbReference type="InterPro" id="IPR041931">
    <property type="entry name" value="DNA_pol3_alpha_thumb_dom"/>
</dbReference>
<dbReference type="NCBIfam" id="TIGR00594">
    <property type="entry name" value="polc"/>
    <property type="match status" value="1"/>
</dbReference>
<dbReference type="GO" id="GO:0003676">
    <property type="term" value="F:nucleic acid binding"/>
    <property type="evidence" value="ECO:0007669"/>
    <property type="project" value="InterPro"/>
</dbReference>
<evidence type="ECO:0000256" key="4">
    <source>
        <dbReference type="ARBA" id="ARBA00022679"/>
    </source>
</evidence>
<dbReference type="EMBL" id="AP019822">
    <property type="protein sequence ID" value="BBM37112.1"/>
    <property type="molecule type" value="Genomic_DNA"/>
</dbReference>
<evidence type="ECO:0000256" key="8">
    <source>
        <dbReference type="ARBA" id="ARBA00049244"/>
    </source>
</evidence>
<gene>
    <name evidence="10" type="ORF">JCM16774_2064</name>
</gene>
<sequence length="1151" mass="131799">MGNEIVHLKVHTEYSLLEGVGKIEEYVEKAKFMGIKTLAVTDTSMFGVIEFYKKCIKSGIKPVIGLEVFLDGIVSEGEYSLTLLAKNKKGYRNLSKLSSLSYSRFNRRRNKIKYEELLEYSSDLYILSGGIHSEIIKGISEYKYPEAKKVAVKLEKDFKENFFLEVPAVKRLESVRKSLKEMIKETSVGYVITNDVYYPNKGEAVLQKIMSSIKEGNKIEAVQSDIFYDDLYLKSFDEIKESFLQDEDFFNEGMKNTVILAENCNTDFEFDVFKFPEYELPEGITESFYIRKLVYEGIAKKYLNENVEITIKEQENGVKEKLTAKGRKDVFERADYELEVINSMGYNGYFIIVWDFIKFAKEAGVYVGPGRGSAAGSLVSYALNITEIDPLKYNLIFERFLNPERISMPDIDIDFDQEQREIVIDYVLNKYGNKYVAHIITFGTLKARAAIRDVGRVLNVSLKKVDKAAKLIPFNMDLEKALNSVGSLREMYNSDNEIKTMIDYSLKIEGRVRHASVHAAGVVISKDVLDEEIPTYSDGKTPILSTQYQMKELEELGILKMDFLGLKNLTILRKTIENIEKNKGEILRTENISLENEKAYKLMTEADTLGIFQCESPGIRKLMKKLKIEKFEDITALLALYRPGPLQSGMVEDFIAAKNAEAKIKYPDESLKEILEETYGVILYQEQVMKIVSEMAKYSLGEADQLRRAIGKKIPAIIEENREKFVKKAQENNVSREKADRIYNLIDKFGGYGFNKSHSAAYALIVYWTAYFKANYPLEFFAAIMTTEMYNIERLSLFINEARGKGIEILVPDVNLSDYDFKVEESGIRFGLVAIKGVGGNFVREIMEERESGIFVSYEDFVYRMKQRGLNKKQLESLILSGSLDNLDGNRKEKTESINKVMEWSQKKYESEEDLQMILFGGKSKKIGDFQMDKTEEYSQSILLKNEREYLGIYVSSHPLDEKKDYFEMIEHTKISETEVRNKSGKFDKIRIMGVIKNLNKIVTKLSGEPMAKFELEDATGAMEVICFPKDFIKFGYKIIEDAAVMIEGHVRSEGNKLSLVAGMINGLDDLEENKFLNLYILIDDESKEKVSELKKIILKNKGNNQIFLAMNTGESKKEVIKLGSKYDVSLSKKIMTELIKLVGTKKIKIR</sequence>
<dbReference type="KEGG" id="lgo:JCM16774_2064"/>
<keyword evidence="5" id="KW-0548">Nucleotidyltransferase</keyword>
<dbReference type="Gene3D" id="1.10.150.870">
    <property type="match status" value="1"/>
</dbReference>
<dbReference type="SMART" id="SM00481">
    <property type="entry name" value="POLIIIAc"/>
    <property type="match status" value="1"/>
</dbReference>
<dbReference type="InterPro" id="IPR011708">
    <property type="entry name" value="DNA_pol3_alpha_NTPase_dom"/>
</dbReference>
<dbReference type="Pfam" id="PF14579">
    <property type="entry name" value="HHH_6"/>
    <property type="match status" value="1"/>
</dbReference>